<dbReference type="AlphaFoldDB" id="A0A2J6RIX7"/>
<organism evidence="1 2">
    <name type="scientific">Hyaloscypha variabilis (strain UAMH 11265 / GT02V1 / F)</name>
    <name type="common">Meliniomyces variabilis</name>
    <dbReference type="NCBI Taxonomy" id="1149755"/>
    <lineage>
        <taxon>Eukaryota</taxon>
        <taxon>Fungi</taxon>
        <taxon>Dikarya</taxon>
        <taxon>Ascomycota</taxon>
        <taxon>Pezizomycotina</taxon>
        <taxon>Leotiomycetes</taxon>
        <taxon>Helotiales</taxon>
        <taxon>Hyaloscyphaceae</taxon>
        <taxon>Hyaloscypha</taxon>
        <taxon>Hyaloscypha variabilis</taxon>
    </lineage>
</organism>
<gene>
    <name evidence="1" type="ORF">L207DRAFT_69617</name>
</gene>
<name>A0A2J6RIX7_HYAVF</name>
<dbReference type="EMBL" id="KZ613948">
    <property type="protein sequence ID" value="PMD38483.1"/>
    <property type="molecule type" value="Genomic_DNA"/>
</dbReference>
<reference evidence="1 2" key="1">
    <citation type="submission" date="2016-04" db="EMBL/GenBank/DDBJ databases">
        <title>A degradative enzymes factory behind the ericoid mycorrhizal symbiosis.</title>
        <authorList>
            <consortium name="DOE Joint Genome Institute"/>
            <person name="Martino E."/>
            <person name="Morin E."/>
            <person name="Grelet G."/>
            <person name="Kuo A."/>
            <person name="Kohler A."/>
            <person name="Daghino S."/>
            <person name="Barry K."/>
            <person name="Choi C."/>
            <person name="Cichocki N."/>
            <person name="Clum A."/>
            <person name="Copeland A."/>
            <person name="Hainaut M."/>
            <person name="Haridas S."/>
            <person name="Labutti K."/>
            <person name="Lindquist E."/>
            <person name="Lipzen A."/>
            <person name="Khouja H.-R."/>
            <person name="Murat C."/>
            <person name="Ohm R."/>
            <person name="Olson A."/>
            <person name="Spatafora J."/>
            <person name="Veneault-Fourrey C."/>
            <person name="Henrissat B."/>
            <person name="Grigoriev I."/>
            <person name="Martin F."/>
            <person name="Perotto S."/>
        </authorList>
    </citation>
    <scope>NUCLEOTIDE SEQUENCE [LARGE SCALE GENOMIC DNA]</scope>
    <source>
        <strain evidence="1 2">F</strain>
    </source>
</reference>
<proteinExistence type="predicted"/>
<sequence length="154" mass="17297">MLTFVPSYHRLRTLRSHAFRTCTAFRCVETLRTATSILAHAASRCCGVTTTTSDWPTRSPSLRTRVAAWLADHTCSPASSDLRVCGECYDQSSACFLPIRVDCRGGWHAAMASDYTDLLFHTRLPLIVIPYIYEKATPRTPLCICLKIKRPPFV</sequence>
<evidence type="ECO:0000313" key="2">
    <source>
        <dbReference type="Proteomes" id="UP000235786"/>
    </source>
</evidence>
<accession>A0A2J6RIX7</accession>
<dbReference type="Proteomes" id="UP000235786">
    <property type="component" value="Unassembled WGS sequence"/>
</dbReference>
<evidence type="ECO:0000313" key="1">
    <source>
        <dbReference type="EMBL" id="PMD38483.1"/>
    </source>
</evidence>
<protein>
    <submittedName>
        <fullName evidence="1">Uncharacterized protein</fullName>
    </submittedName>
</protein>
<keyword evidence="2" id="KW-1185">Reference proteome</keyword>